<name>A0A410JXS2_9BACT</name>
<dbReference type="Proteomes" id="UP000287502">
    <property type="component" value="Chromosome"/>
</dbReference>
<evidence type="ECO:0000313" key="2">
    <source>
        <dbReference type="Proteomes" id="UP000287502"/>
    </source>
</evidence>
<organism evidence="1 2">
    <name type="scientific">Geovibrio thiophilus</name>
    <dbReference type="NCBI Taxonomy" id="139438"/>
    <lineage>
        <taxon>Bacteria</taxon>
        <taxon>Pseudomonadati</taxon>
        <taxon>Deferribacterota</taxon>
        <taxon>Deferribacteres</taxon>
        <taxon>Deferribacterales</taxon>
        <taxon>Geovibrionaceae</taxon>
        <taxon>Geovibrio</taxon>
    </lineage>
</organism>
<keyword evidence="2" id="KW-1185">Reference proteome</keyword>
<dbReference type="RefSeq" id="WP_128466246.1">
    <property type="nucleotide sequence ID" value="NZ_CP035108.1"/>
</dbReference>
<accession>A0A410JXS2</accession>
<dbReference type="KEGG" id="gtl:EP073_05920"/>
<dbReference type="EMBL" id="CP035108">
    <property type="protein sequence ID" value="QAR32960.1"/>
    <property type="molecule type" value="Genomic_DNA"/>
</dbReference>
<dbReference type="OrthoDB" id="9919080at2"/>
<reference evidence="1 2" key="1">
    <citation type="submission" date="2019-01" db="EMBL/GenBank/DDBJ databases">
        <title>Geovibrio thiophilus DSM 11263, complete genome.</title>
        <authorList>
            <person name="Spring S."/>
            <person name="Bunk B."/>
            <person name="Sproer C."/>
        </authorList>
    </citation>
    <scope>NUCLEOTIDE SEQUENCE [LARGE SCALE GENOMIC DNA]</scope>
    <source>
        <strain evidence="1 2">DSM 11263</strain>
    </source>
</reference>
<evidence type="ECO:0000313" key="1">
    <source>
        <dbReference type="EMBL" id="QAR32960.1"/>
    </source>
</evidence>
<protein>
    <submittedName>
        <fullName evidence="1">Uncharacterized protein</fullName>
    </submittedName>
</protein>
<dbReference type="AlphaFoldDB" id="A0A410JXS2"/>
<gene>
    <name evidence="1" type="ORF">EP073_05920</name>
</gene>
<sequence>MQTAEQVKTTLFTERRKARLIPLSEIRFCDRVYRYPEDFPAEVITTLIELVAHDEISMKELNYLHLVLIELPKTAAEQRKTAYPFSDMQEDNFAEGGLSFAEYVDYQIERMKRLAENGIGEEYSKRIRELLLRFRNL</sequence>
<proteinExistence type="predicted"/>